<feature type="region of interest" description="Disordered" evidence="13">
    <location>
        <begin position="1059"/>
        <end position="1109"/>
    </location>
</feature>
<keyword evidence="9" id="KW-1015">Disulfide bond</keyword>
<feature type="signal peptide" evidence="14">
    <location>
        <begin position="1"/>
        <end position="24"/>
    </location>
</feature>
<dbReference type="InterPro" id="IPR003531">
    <property type="entry name" value="Hempt_rcpt_S_F1_CS"/>
</dbReference>
<feature type="region of interest" description="Disordered" evidence="13">
    <location>
        <begin position="1016"/>
        <end position="1046"/>
    </location>
</feature>
<evidence type="ECO:0000256" key="6">
    <source>
        <dbReference type="ARBA" id="ARBA00022729"/>
    </source>
</evidence>
<dbReference type="CDD" id="cd00063">
    <property type="entry name" value="FN3"/>
    <property type="match status" value="1"/>
</dbReference>
<feature type="compositionally biased region" description="Polar residues" evidence="13">
    <location>
        <begin position="935"/>
        <end position="946"/>
    </location>
</feature>
<name>A0A151MZC7_ALLMI</name>
<feature type="chain" id="PRO_5007585598" description="Interleukin-4 receptor subunit alpha" evidence="14">
    <location>
        <begin position="25"/>
        <end position="1223"/>
    </location>
</feature>
<protein>
    <recommendedName>
        <fullName evidence="3">Interleukin-4 receptor subunit alpha</fullName>
    </recommendedName>
</protein>
<evidence type="ECO:0000256" key="11">
    <source>
        <dbReference type="ARBA" id="ARBA00023180"/>
    </source>
</evidence>
<keyword evidence="8" id="KW-0472">Membrane</keyword>
<feature type="region of interest" description="Disordered" evidence="13">
    <location>
        <begin position="913"/>
        <end position="946"/>
    </location>
</feature>
<dbReference type="AlphaFoldDB" id="A0A151MZC7"/>
<dbReference type="PANTHER" id="PTHR23037:SF32">
    <property type="entry name" value="INTERLEUKIN-4 RECEPTOR SUBUNIT ALPHA"/>
    <property type="match status" value="1"/>
</dbReference>
<sequence>MMTKNLNTAVWTLFLSCAAYNVTATGVIEGFKCFTDYAKELVCQWGVHARVDCSEVFLLYYQNQDSTSLKQECFPKNEEDGSRSSTSNCTCTILPEYFVYGSRYNLELEFNKMLVWNDTIQPALVVKPRAPKLLEVQQCKNNNFNLSWESSYSKEDMIYGASVSYEVKFWIKQHPEEATVDSITYQTTSFEILATRLKRGFNYVVSIRCKYPDYTETWSEWSNTAEFQSDNGITLEDYLQLVVPISCSLIMALILMCYFCFSKIKKEWWDQIPNPAKSHLVVKKVKGAQFSVLKTVRSIDEIKAPFPDMKQSHFTSCKKCLTRGPSQQSLKGTDNIRNTEKSCICLTKPEEWFPKGNNAVLTPETTVVEESLEISECSTGTKTEIPEEDEDQKLISQSWEGSANSFTGHIVHDSMLENMFIDVCGTNMHDTQVPDFSIVELPTFENSKLDNSSQQTTDNSEVGDQLSCDPFCGFSSSTAIPQDEYNGSAVSHMSMRSEDSCESGYQSSSTDTASPRAKSPPDGLHQSHSPGSSDPWHHLLVSNQTLPTVPVPENTQGPAYKSFSSLLATTTEPCTMGYKSFGSLLATTVEPCSPAYKSFSSLLATATEPCDTAYKSFSSLLSADTEQCNPAYKSFGSLLAADTEQCNPAYKSFGSLLATTMEPAYKSFSSLLAPGTEPCDPAYKSFSSLLAPGTEPCDPAYKSFSSLLAPGTEPCDPAYKSFSSLLAPGTEPCDSAYKSFSSLLAPGTEPCDPAYKSFSSLLAPDTEPYNPAYKSFSSLLALGTEPCNPAYKSFSSLLAPDTEPYNPAYKSFSSLLAQHTELYNPAYKSFDSFLAHSLASDHLVPRVEARNSSLFMEEAAHHHILGDQRCDTSHKPNFDNTCSENMDFPCPQAHTEDRPLPFLPATEKYKQFTSQNVPSKTDVISSSPRSNPSSYQLSDITAKHSNANCDNDSKAMFEPPYKPFTSLLHSNLKETLPGIMVCDSDLGREEGTHHTSHSIDSDVTVSFAAGLNSREDLVQDSRSSPWMISSSESSPHGEHEDSVEEKTFLHSLDSSCHGCKSTGTSTEETESGPADSTGEEVPESSNNTCPAPRCLKHGHLRKRGNAGESRETFQSAVSVSCSCAVNTEEESLNNRNVPTSPLERNQTAEPLELQSSGEFTLGGLFVDGFCPDFGCLHLEPSTMAPLVKRAQMELLSKSSSMDQKMVKLAQALAQEGNCYMKVV</sequence>
<gene>
    <name evidence="16" type="primary">IL4R</name>
    <name evidence="16" type="ORF">Y1Q_0003696</name>
</gene>
<feature type="region of interest" description="Disordered" evidence="13">
    <location>
        <begin position="488"/>
        <end position="538"/>
    </location>
</feature>
<evidence type="ECO:0000256" key="10">
    <source>
        <dbReference type="ARBA" id="ARBA00023170"/>
    </source>
</evidence>
<dbReference type="GO" id="GO:0009897">
    <property type="term" value="C:external side of plasma membrane"/>
    <property type="evidence" value="ECO:0007669"/>
    <property type="project" value="TreeGrafter"/>
</dbReference>
<dbReference type="InterPro" id="IPR015319">
    <property type="entry name" value="IL-4_rcpt-alpha_N"/>
</dbReference>
<dbReference type="GO" id="GO:0002532">
    <property type="term" value="P:production of molecular mediator involved in inflammatory response"/>
    <property type="evidence" value="ECO:0007669"/>
    <property type="project" value="InterPro"/>
</dbReference>
<dbReference type="eggNOG" id="ENOG502S3Y8">
    <property type="taxonomic scope" value="Eukaryota"/>
</dbReference>
<reference evidence="16 17" key="1">
    <citation type="journal article" date="2012" name="Genome Biol.">
        <title>Sequencing three crocodilian genomes to illuminate the evolution of archosaurs and amniotes.</title>
        <authorList>
            <person name="St John J.A."/>
            <person name="Braun E.L."/>
            <person name="Isberg S.R."/>
            <person name="Miles L.G."/>
            <person name="Chong A.Y."/>
            <person name="Gongora J."/>
            <person name="Dalzell P."/>
            <person name="Moran C."/>
            <person name="Bed'hom B."/>
            <person name="Abzhanov A."/>
            <person name="Burgess S.C."/>
            <person name="Cooksey A.M."/>
            <person name="Castoe T.A."/>
            <person name="Crawford N.G."/>
            <person name="Densmore L.D."/>
            <person name="Drew J.C."/>
            <person name="Edwards S.V."/>
            <person name="Faircloth B.C."/>
            <person name="Fujita M.K."/>
            <person name="Greenwold M.J."/>
            <person name="Hoffmann F.G."/>
            <person name="Howard J.M."/>
            <person name="Iguchi T."/>
            <person name="Janes D.E."/>
            <person name="Khan S.Y."/>
            <person name="Kohno S."/>
            <person name="de Koning A.J."/>
            <person name="Lance S.L."/>
            <person name="McCarthy F.M."/>
            <person name="McCormack J.E."/>
            <person name="Merchant M.E."/>
            <person name="Peterson D.G."/>
            <person name="Pollock D.D."/>
            <person name="Pourmand N."/>
            <person name="Raney B.J."/>
            <person name="Roessler K.A."/>
            <person name="Sanford J.R."/>
            <person name="Sawyer R.H."/>
            <person name="Schmidt C.J."/>
            <person name="Triplett E.W."/>
            <person name="Tuberville T.D."/>
            <person name="Venegas-Anaya M."/>
            <person name="Howard J.T."/>
            <person name="Jarvis E.D."/>
            <person name="Guillette L.J.Jr."/>
            <person name="Glenn T.C."/>
            <person name="Green R.E."/>
            <person name="Ray D.A."/>
        </authorList>
    </citation>
    <scope>NUCLEOTIDE SEQUENCE [LARGE SCALE GENOMIC DNA]</scope>
    <source>
        <strain evidence="16">KSC_2009_1</strain>
    </source>
</reference>
<keyword evidence="6 14" id="KW-0732">Signal</keyword>
<keyword evidence="7" id="KW-1133">Transmembrane helix</keyword>
<dbReference type="Proteomes" id="UP000050525">
    <property type="component" value="Unassembled WGS sequence"/>
</dbReference>
<keyword evidence="4" id="KW-0597">Phosphoprotein</keyword>
<dbReference type="InterPro" id="IPR003961">
    <property type="entry name" value="FN3_dom"/>
</dbReference>
<evidence type="ECO:0000313" key="17">
    <source>
        <dbReference type="Proteomes" id="UP000050525"/>
    </source>
</evidence>
<keyword evidence="17" id="KW-1185">Reference proteome</keyword>
<keyword evidence="10 16" id="KW-0675">Receptor</keyword>
<evidence type="ECO:0000259" key="15">
    <source>
        <dbReference type="PROSITE" id="PS50853"/>
    </source>
</evidence>
<dbReference type="PROSITE" id="PS50853">
    <property type="entry name" value="FN3"/>
    <property type="match status" value="1"/>
</dbReference>
<feature type="compositionally biased region" description="Basic and acidic residues" evidence="13">
    <location>
        <begin position="1035"/>
        <end position="1046"/>
    </location>
</feature>
<dbReference type="PROSITE" id="PS51257">
    <property type="entry name" value="PROKAR_LIPOPROTEIN"/>
    <property type="match status" value="1"/>
</dbReference>
<dbReference type="InterPro" id="IPR036116">
    <property type="entry name" value="FN3_sf"/>
</dbReference>
<feature type="compositionally biased region" description="Polar residues" evidence="13">
    <location>
        <begin position="503"/>
        <end position="513"/>
    </location>
</feature>
<dbReference type="PANTHER" id="PTHR23037">
    <property type="entry name" value="CYTOKINE RECEPTOR"/>
    <property type="match status" value="1"/>
</dbReference>
<evidence type="ECO:0000256" key="5">
    <source>
        <dbReference type="ARBA" id="ARBA00022692"/>
    </source>
</evidence>
<comment type="caution">
    <text evidence="16">The sequence shown here is derived from an EMBL/GenBank/DDBJ whole genome shotgun (WGS) entry which is preliminary data.</text>
</comment>
<evidence type="ECO:0000256" key="9">
    <source>
        <dbReference type="ARBA" id="ARBA00023157"/>
    </source>
</evidence>
<dbReference type="KEGG" id="amj:102563749"/>
<evidence type="ECO:0000256" key="14">
    <source>
        <dbReference type="SAM" id="SignalP"/>
    </source>
</evidence>
<evidence type="ECO:0000256" key="8">
    <source>
        <dbReference type="ARBA" id="ARBA00023136"/>
    </source>
</evidence>
<comment type="similarity">
    <text evidence="2">Belongs to the type I cytokine receptor family. Type 4 subfamily.</text>
</comment>
<dbReference type="CTD" id="3566"/>
<dbReference type="STRING" id="8496.A0A151MZC7"/>
<organism evidence="16 17">
    <name type="scientific">Alligator mississippiensis</name>
    <name type="common">American alligator</name>
    <dbReference type="NCBI Taxonomy" id="8496"/>
    <lineage>
        <taxon>Eukaryota</taxon>
        <taxon>Metazoa</taxon>
        <taxon>Chordata</taxon>
        <taxon>Craniata</taxon>
        <taxon>Vertebrata</taxon>
        <taxon>Euteleostomi</taxon>
        <taxon>Archelosauria</taxon>
        <taxon>Archosauria</taxon>
        <taxon>Crocodylia</taxon>
        <taxon>Alligatoridae</taxon>
        <taxon>Alligatorinae</taxon>
        <taxon>Alligator</taxon>
    </lineage>
</organism>
<comment type="function">
    <text evidence="12">Receptor for both interleukin 4 and interleukin 13. Couples to the JAK1/2/3-STAT6 pathway. The IL4 response is involved in promoting Th2 differentiation. The IL4/IL13 responses are involved in regulating IgE production and, chemokine and mucus production at sites of allergic inflammation. In certain cell types, can signal through activation of insulin receptor substrates, IRS1/IRS2.</text>
</comment>
<evidence type="ECO:0000256" key="13">
    <source>
        <dbReference type="SAM" id="MobiDB-lite"/>
    </source>
</evidence>
<feature type="compositionally biased region" description="Polar residues" evidence="13">
    <location>
        <begin position="913"/>
        <end position="924"/>
    </location>
</feature>
<evidence type="ECO:0000256" key="2">
    <source>
        <dbReference type="ARBA" id="ARBA00008280"/>
    </source>
</evidence>
<feature type="compositionally biased region" description="Low complexity" evidence="13">
    <location>
        <begin position="925"/>
        <end position="934"/>
    </location>
</feature>
<keyword evidence="11" id="KW-0325">Glycoprotein</keyword>
<dbReference type="SUPFAM" id="SSF49265">
    <property type="entry name" value="Fibronectin type III"/>
    <property type="match status" value="2"/>
</dbReference>
<accession>A0A151MZC7</accession>
<evidence type="ECO:0000256" key="4">
    <source>
        <dbReference type="ARBA" id="ARBA00022553"/>
    </source>
</evidence>
<dbReference type="GeneID" id="102563749"/>
<dbReference type="Gene3D" id="2.60.40.10">
    <property type="entry name" value="Immunoglobulins"/>
    <property type="match status" value="2"/>
</dbReference>
<feature type="compositionally biased region" description="Basic residues" evidence="13">
    <location>
        <begin position="1094"/>
        <end position="1104"/>
    </location>
</feature>
<feature type="domain" description="Fibronectin type-III" evidence="15">
    <location>
        <begin position="127"/>
        <end position="232"/>
    </location>
</feature>
<keyword evidence="5" id="KW-0812">Transmembrane</keyword>
<dbReference type="InterPro" id="IPR013783">
    <property type="entry name" value="Ig-like_fold"/>
</dbReference>
<dbReference type="OrthoDB" id="8962741at2759"/>
<comment type="subcellular location">
    <subcellularLocation>
        <location evidence="1">Membrane</location>
        <topology evidence="1">Single-pass type I membrane protein</topology>
    </subcellularLocation>
</comment>
<evidence type="ECO:0000256" key="1">
    <source>
        <dbReference type="ARBA" id="ARBA00004479"/>
    </source>
</evidence>
<evidence type="ECO:0000256" key="7">
    <source>
        <dbReference type="ARBA" id="ARBA00022989"/>
    </source>
</evidence>
<evidence type="ECO:0000256" key="12">
    <source>
        <dbReference type="ARBA" id="ARBA00025115"/>
    </source>
</evidence>
<dbReference type="EMBL" id="AKHW03004454">
    <property type="protein sequence ID" value="KYO29923.1"/>
    <property type="molecule type" value="Genomic_DNA"/>
</dbReference>
<dbReference type="PROSITE" id="PS01355">
    <property type="entry name" value="HEMATOPO_REC_S_F1"/>
    <property type="match status" value="1"/>
</dbReference>
<feature type="compositionally biased region" description="Low complexity" evidence="13">
    <location>
        <begin position="1021"/>
        <end position="1034"/>
    </location>
</feature>
<proteinExistence type="inferred from homology"/>
<evidence type="ECO:0000256" key="3">
    <source>
        <dbReference type="ARBA" id="ARBA00018975"/>
    </source>
</evidence>
<dbReference type="GO" id="GO:0004896">
    <property type="term" value="F:cytokine receptor activity"/>
    <property type="evidence" value="ECO:0007669"/>
    <property type="project" value="InterPro"/>
</dbReference>
<evidence type="ECO:0000313" key="16">
    <source>
        <dbReference type="EMBL" id="KYO29923.1"/>
    </source>
</evidence>
<dbReference type="Pfam" id="PF09238">
    <property type="entry name" value="IL4Ra_N"/>
    <property type="match status" value="1"/>
</dbReference>